<feature type="region of interest" description="Disordered" evidence="1">
    <location>
        <begin position="175"/>
        <end position="197"/>
    </location>
</feature>
<dbReference type="InterPro" id="IPR036515">
    <property type="entry name" value="Transposase_17_sf"/>
</dbReference>
<feature type="domain" description="Transposase IS200-like" evidence="2">
    <location>
        <begin position="9"/>
        <end position="124"/>
    </location>
</feature>
<organism evidence="3 4">
    <name type="scientific">candidate division WOR-3 bacterium</name>
    <dbReference type="NCBI Taxonomy" id="2052148"/>
    <lineage>
        <taxon>Bacteria</taxon>
        <taxon>Bacteria division WOR-3</taxon>
    </lineage>
</organism>
<dbReference type="AlphaFoldDB" id="A0A937XFL9"/>
<dbReference type="GO" id="GO:0006313">
    <property type="term" value="P:DNA transposition"/>
    <property type="evidence" value="ECO:0007669"/>
    <property type="project" value="InterPro"/>
</dbReference>
<dbReference type="PANTHER" id="PTHR34322">
    <property type="entry name" value="TRANSPOSASE, Y1_TNP DOMAIN-CONTAINING"/>
    <property type="match status" value="1"/>
</dbReference>
<dbReference type="Proteomes" id="UP000779900">
    <property type="component" value="Unassembled WGS sequence"/>
</dbReference>
<gene>
    <name evidence="3" type="ORF">FJY68_10555</name>
</gene>
<protein>
    <submittedName>
        <fullName evidence="3">Transposase</fullName>
    </submittedName>
</protein>
<name>A0A937XFL9_UNCW3</name>
<sequence length="225" mass="26647">MSRIARVVAVGLPHHVTQRGNNRSQVFFDDDDRRFYLWTLAQYRRKYGVDIWGYCLMENHVHALAVPHEPESLARCFAGTNLVYTQHVNRKQHRSGRLWQNRFYSCPVSKDEYLWAVLRYIDRNPVRTQTERLAWEYRWSSARHHVTGEADPLLNEPDWLSEELQQRKYRSYLRDEPEETTEEIRRTTMTGRPLGGNAFLSSLESSLDRVLGVQKRGRPRKDDGK</sequence>
<proteinExistence type="predicted"/>
<dbReference type="SUPFAM" id="SSF143422">
    <property type="entry name" value="Transposase IS200-like"/>
    <property type="match status" value="1"/>
</dbReference>
<reference evidence="3" key="1">
    <citation type="submission" date="2019-03" db="EMBL/GenBank/DDBJ databases">
        <title>Lake Tanganyika Metagenome-Assembled Genomes (MAGs).</title>
        <authorList>
            <person name="Tran P."/>
        </authorList>
    </citation>
    <scope>NUCLEOTIDE SEQUENCE</scope>
    <source>
        <strain evidence="3">K_DeepCast_150m_m2_040</strain>
    </source>
</reference>
<dbReference type="SMART" id="SM01321">
    <property type="entry name" value="Y1_Tnp"/>
    <property type="match status" value="1"/>
</dbReference>
<evidence type="ECO:0000256" key="1">
    <source>
        <dbReference type="SAM" id="MobiDB-lite"/>
    </source>
</evidence>
<dbReference type="GO" id="GO:0004803">
    <property type="term" value="F:transposase activity"/>
    <property type="evidence" value="ECO:0007669"/>
    <property type="project" value="InterPro"/>
</dbReference>
<evidence type="ECO:0000259" key="2">
    <source>
        <dbReference type="SMART" id="SM01321"/>
    </source>
</evidence>
<comment type="caution">
    <text evidence="3">The sequence shown here is derived from an EMBL/GenBank/DDBJ whole genome shotgun (WGS) entry which is preliminary data.</text>
</comment>
<dbReference type="InterPro" id="IPR002686">
    <property type="entry name" value="Transposase_17"/>
</dbReference>
<evidence type="ECO:0000313" key="4">
    <source>
        <dbReference type="Proteomes" id="UP000779900"/>
    </source>
</evidence>
<dbReference type="Gene3D" id="3.30.70.1290">
    <property type="entry name" value="Transposase IS200-like"/>
    <property type="match status" value="1"/>
</dbReference>
<dbReference type="GO" id="GO:0003677">
    <property type="term" value="F:DNA binding"/>
    <property type="evidence" value="ECO:0007669"/>
    <property type="project" value="InterPro"/>
</dbReference>
<accession>A0A937XFL9</accession>
<dbReference type="Pfam" id="PF01797">
    <property type="entry name" value="Y1_Tnp"/>
    <property type="match status" value="1"/>
</dbReference>
<dbReference type="EMBL" id="VGIR01000071">
    <property type="protein sequence ID" value="MBM3332267.1"/>
    <property type="molecule type" value="Genomic_DNA"/>
</dbReference>
<dbReference type="PANTHER" id="PTHR34322:SF2">
    <property type="entry name" value="TRANSPOSASE IS200-LIKE DOMAIN-CONTAINING PROTEIN"/>
    <property type="match status" value="1"/>
</dbReference>
<evidence type="ECO:0000313" key="3">
    <source>
        <dbReference type="EMBL" id="MBM3332267.1"/>
    </source>
</evidence>